<keyword evidence="1" id="KW-0812">Transmembrane</keyword>
<protein>
    <submittedName>
        <fullName evidence="2">Uncharacterized protein</fullName>
    </submittedName>
</protein>
<name>A0A853DI41_9MICO</name>
<gene>
    <name evidence="2" type="ORF">HNR15_002592</name>
</gene>
<feature type="transmembrane region" description="Helical" evidence="1">
    <location>
        <begin position="21"/>
        <end position="38"/>
    </location>
</feature>
<evidence type="ECO:0000313" key="3">
    <source>
        <dbReference type="Proteomes" id="UP000571817"/>
    </source>
</evidence>
<dbReference type="Proteomes" id="UP000571817">
    <property type="component" value="Unassembled WGS sequence"/>
</dbReference>
<keyword evidence="1" id="KW-1133">Transmembrane helix</keyword>
<keyword evidence="1" id="KW-0472">Membrane</keyword>
<organism evidence="2 3">
    <name type="scientific">Allobranchiibius huperziae</name>
    <dbReference type="NCBI Taxonomy" id="1874116"/>
    <lineage>
        <taxon>Bacteria</taxon>
        <taxon>Bacillati</taxon>
        <taxon>Actinomycetota</taxon>
        <taxon>Actinomycetes</taxon>
        <taxon>Micrococcales</taxon>
        <taxon>Dermacoccaceae</taxon>
        <taxon>Allobranchiibius</taxon>
    </lineage>
</organism>
<proteinExistence type="predicted"/>
<evidence type="ECO:0000256" key="1">
    <source>
        <dbReference type="SAM" id="Phobius"/>
    </source>
</evidence>
<feature type="transmembrane region" description="Helical" evidence="1">
    <location>
        <begin position="44"/>
        <end position="65"/>
    </location>
</feature>
<sequence length="78" mass="8299">MAPDSPLTSLESWFFHHHRQVRLGCAAFIVVAVVWALYLLANGLVGDAVVAVASCGGPVALLAGTRAIEQRVTQRDVV</sequence>
<dbReference type="EMBL" id="JACCFW010000001">
    <property type="protein sequence ID" value="NYJ75629.1"/>
    <property type="molecule type" value="Genomic_DNA"/>
</dbReference>
<keyword evidence="3" id="KW-1185">Reference proteome</keyword>
<dbReference type="RefSeq" id="WP_179482454.1">
    <property type="nucleotide sequence ID" value="NZ_JACCFW010000001.1"/>
</dbReference>
<evidence type="ECO:0000313" key="2">
    <source>
        <dbReference type="EMBL" id="NYJ75629.1"/>
    </source>
</evidence>
<reference evidence="2 3" key="1">
    <citation type="submission" date="2020-07" db="EMBL/GenBank/DDBJ databases">
        <title>Sequencing the genomes of 1000 actinobacteria strains.</title>
        <authorList>
            <person name="Klenk H.-P."/>
        </authorList>
    </citation>
    <scope>NUCLEOTIDE SEQUENCE [LARGE SCALE GENOMIC DNA]</scope>
    <source>
        <strain evidence="2 3">DSM 29531</strain>
    </source>
</reference>
<accession>A0A853DI41</accession>
<comment type="caution">
    <text evidence="2">The sequence shown here is derived from an EMBL/GenBank/DDBJ whole genome shotgun (WGS) entry which is preliminary data.</text>
</comment>
<dbReference type="AlphaFoldDB" id="A0A853DI41"/>